<dbReference type="AlphaFoldDB" id="A0A3A1WJH0"/>
<feature type="transmembrane region" description="Helical" evidence="1">
    <location>
        <begin position="43"/>
        <end position="62"/>
    </location>
</feature>
<dbReference type="RefSeq" id="WP_119539450.1">
    <property type="nucleotide sequence ID" value="NZ_QYRN01000004.1"/>
</dbReference>
<organism evidence="2 3">
    <name type="scientific">Aureimonas flava</name>
    <dbReference type="NCBI Taxonomy" id="2320271"/>
    <lineage>
        <taxon>Bacteria</taxon>
        <taxon>Pseudomonadati</taxon>
        <taxon>Pseudomonadota</taxon>
        <taxon>Alphaproteobacteria</taxon>
        <taxon>Hyphomicrobiales</taxon>
        <taxon>Aurantimonadaceae</taxon>
        <taxon>Aureimonas</taxon>
    </lineage>
</organism>
<feature type="transmembrane region" description="Helical" evidence="1">
    <location>
        <begin position="16"/>
        <end position="37"/>
    </location>
</feature>
<proteinExistence type="predicted"/>
<keyword evidence="1" id="KW-0812">Transmembrane</keyword>
<name>A0A3A1WJH0_9HYPH</name>
<evidence type="ECO:0008006" key="4">
    <source>
        <dbReference type="Google" id="ProtNLM"/>
    </source>
</evidence>
<reference evidence="3" key="1">
    <citation type="submission" date="2018-09" db="EMBL/GenBank/DDBJ databases">
        <authorList>
            <person name="Tuo L."/>
        </authorList>
    </citation>
    <scope>NUCLEOTIDE SEQUENCE [LARGE SCALE GENOMIC DNA]</scope>
    <source>
        <strain evidence="3">M2BS4Y-1</strain>
    </source>
</reference>
<keyword evidence="3" id="KW-1185">Reference proteome</keyword>
<gene>
    <name evidence="2" type="ORF">D3218_07980</name>
</gene>
<comment type="caution">
    <text evidence="2">The sequence shown here is derived from an EMBL/GenBank/DDBJ whole genome shotgun (WGS) entry which is preliminary data.</text>
</comment>
<protein>
    <recommendedName>
        <fullName evidence="4">Holin</fullName>
    </recommendedName>
</protein>
<dbReference type="Proteomes" id="UP000265750">
    <property type="component" value="Unassembled WGS sequence"/>
</dbReference>
<keyword evidence="1" id="KW-1133">Transmembrane helix</keyword>
<evidence type="ECO:0000313" key="2">
    <source>
        <dbReference type="EMBL" id="RIY01299.1"/>
    </source>
</evidence>
<evidence type="ECO:0000313" key="3">
    <source>
        <dbReference type="Proteomes" id="UP000265750"/>
    </source>
</evidence>
<keyword evidence="1" id="KW-0472">Membrane</keyword>
<accession>A0A3A1WJH0</accession>
<evidence type="ECO:0000256" key="1">
    <source>
        <dbReference type="SAM" id="Phobius"/>
    </source>
</evidence>
<dbReference type="EMBL" id="QYRN01000004">
    <property type="protein sequence ID" value="RIY01299.1"/>
    <property type="molecule type" value="Genomic_DNA"/>
</dbReference>
<sequence length="71" mass="7373">MDNPDDIKNWYESRTVWGGALALAASLAGLFGIEIVGLAGDEAVTALTAAASAVGAAIAIFGRFDARHRIR</sequence>